<protein>
    <submittedName>
        <fullName evidence="1">Uncharacterized protein</fullName>
    </submittedName>
</protein>
<evidence type="ECO:0000313" key="1">
    <source>
        <dbReference type="EMBL" id="MBD8507721.1"/>
    </source>
</evidence>
<dbReference type="AlphaFoldDB" id="A0A927JES7"/>
<proteinExistence type="predicted"/>
<organism evidence="1 2">
    <name type="scientific">Lolliginicoccus lacisalsi</name>
    <dbReference type="NCBI Taxonomy" id="2742202"/>
    <lineage>
        <taxon>Bacteria</taxon>
        <taxon>Bacillati</taxon>
        <taxon>Actinomycetota</taxon>
        <taxon>Actinomycetes</taxon>
        <taxon>Mycobacteriales</taxon>
        <taxon>Hoyosellaceae</taxon>
        <taxon>Lolliginicoccus</taxon>
    </lineage>
</organism>
<name>A0A927JES7_9ACTN</name>
<accession>A0A927JES7</accession>
<comment type="caution">
    <text evidence="1">The sequence shown here is derived from an EMBL/GenBank/DDBJ whole genome shotgun (WGS) entry which is preliminary data.</text>
</comment>
<gene>
    <name evidence="1" type="ORF">HT102_14630</name>
</gene>
<sequence length="155" mass="17023">MSRRLVREHREVRAESLAEERGAMLDRLLARWRRRAAEPLDPDADDLVLVAGTRDPAVSVVDLIESSPRWSPGDQGVLRFDLAVPGRRAEAVVEALAAEGYSLRTAEDAAQEVVTVQRVGVITGLWCAQEGSRMASLLSRHGGDVLGWEAWQRAG</sequence>
<evidence type="ECO:0000313" key="2">
    <source>
        <dbReference type="Proteomes" id="UP000642993"/>
    </source>
</evidence>
<reference evidence="1" key="1">
    <citation type="submission" date="2020-09" db="EMBL/GenBank/DDBJ databases">
        <title>Hoyosella lacisalsi sp. nov., a halotolerant actinobacterium isolated from soil of Lake Gudzhirganskoe.</title>
        <authorList>
            <person name="Yang Q."/>
            <person name="Guo P.Y."/>
            <person name="Liu S.W."/>
            <person name="Li F.N."/>
            <person name="Sun C.H."/>
        </authorList>
    </citation>
    <scope>NUCLEOTIDE SEQUENCE</scope>
    <source>
        <strain evidence="1">G463</strain>
    </source>
</reference>
<dbReference type="Proteomes" id="UP000642993">
    <property type="component" value="Unassembled WGS sequence"/>
</dbReference>
<keyword evidence="2" id="KW-1185">Reference proteome</keyword>
<dbReference type="RefSeq" id="WP_192040186.1">
    <property type="nucleotide sequence ID" value="NZ_JACYWE010000010.1"/>
</dbReference>
<dbReference type="EMBL" id="JACYWE010000010">
    <property type="protein sequence ID" value="MBD8507721.1"/>
    <property type="molecule type" value="Genomic_DNA"/>
</dbReference>